<evidence type="ECO:0000256" key="1">
    <source>
        <dbReference type="SAM" id="MobiDB-lite"/>
    </source>
</evidence>
<gene>
    <name evidence="2" type="ORF">PISMIDRAFT_453436</name>
</gene>
<dbReference type="Proteomes" id="UP000054018">
    <property type="component" value="Unassembled WGS sequence"/>
</dbReference>
<evidence type="ECO:0000313" key="2">
    <source>
        <dbReference type="EMBL" id="KIK12344.1"/>
    </source>
</evidence>
<proteinExistence type="predicted"/>
<keyword evidence="3" id="KW-1185">Reference proteome</keyword>
<dbReference type="AlphaFoldDB" id="A0A0C9YEK1"/>
<reference evidence="2 3" key="1">
    <citation type="submission" date="2014-04" db="EMBL/GenBank/DDBJ databases">
        <authorList>
            <consortium name="DOE Joint Genome Institute"/>
            <person name="Kuo A."/>
            <person name="Kohler A."/>
            <person name="Costa M.D."/>
            <person name="Nagy L.G."/>
            <person name="Floudas D."/>
            <person name="Copeland A."/>
            <person name="Barry K.W."/>
            <person name="Cichocki N."/>
            <person name="Veneault-Fourrey C."/>
            <person name="LaButti K."/>
            <person name="Lindquist E.A."/>
            <person name="Lipzen A."/>
            <person name="Lundell T."/>
            <person name="Morin E."/>
            <person name="Murat C."/>
            <person name="Sun H."/>
            <person name="Tunlid A."/>
            <person name="Henrissat B."/>
            <person name="Grigoriev I.V."/>
            <person name="Hibbett D.S."/>
            <person name="Martin F."/>
            <person name="Nordberg H.P."/>
            <person name="Cantor M.N."/>
            <person name="Hua S.X."/>
        </authorList>
    </citation>
    <scope>NUCLEOTIDE SEQUENCE [LARGE SCALE GENOMIC DNA]</scope>
    <source>
        <strain evidence="2 3">441</strain>
    </source>
</reference>
<protein>
    <submittedName>
        <fullName evidence="2">Uncharacterized protein</fullName>
    </submittedName>
</protein>
<name>A0A0C9YEK1_9AGAM</name>
<evidence type="ECO:0000313" key="3">
    <source>
        <dbReference type="Proteomes" id="UP000054018"/>
    </source>
</evidence>
<dbReference type="HOGENOM" id="CLU_1587168_0_0_1"/>
<organism evidence="2 3">
    <name type="scientific">Pisolithus microcarpus 441</name>
    <dbReference type="NCBI Taxonomy" id="765257"/>
    <lineage>
        <taxon>Eukaryota</taxon>
        <taxon>Fungi</taxon>
        <taxon>Dikarya</taxon>
        <taxon>Basidiomycota</taxon>
        <taxon>Agaricomycotina</taxon>
        <taxon>Agaricomycetes</taxon>
        <taxon>Agaricomycetidae</taxon>
        <taxon>Boletales</taxon>
        <taxon>Sclerodermatineae</taxon>
        <taxon>Pisolithaceae</taxon>
        <taxon>Pisolithus</taxon>
    </lineage>
</organism>
<reference evidence="3" key="2">
    <citation type="submission" date="2015-01" db="EMBL/GenBank/DDBJ databases">
        <title>Evolutionary Origins and Diversification of the Mycorrhizal Mutualists.</title>
        <authorList>
            <consortium name="DOE Joint Genome Institute"/>
            <consortium name="Mycorrhizal Genomics Consortium"/>
            <person name="Kohler A."/>
            <person name="Kuo A."/>
            <person name="Nagy L.G."/>
            <person name="Floudas D."/>
            <person name="Copeland A."/>
            <person name="Barry K.W."/>
            <person name="Cichocki N."/>
            <person name="Veneault-Fourrey C."/>
            <person name="LaButti K."/>
            <person name="Lindquist E.A."/>
            <person name="Lipzen A."/>
            <person name="Lundell T."/>
            <person name="Morin E."/>
            <person name="Murat C."/>
            <person name="Riley R."/>
            <person name="Ohm R."/>
            <person name="Sun H."/>
            <person name="Tunlid A."/>
            <person name="Henrissat B."/>
            <person name="Grigoriev I.V."/>
            <person name="Hibbett D.S."/>
            <person name="Martin F."/>
        </authorList>
    </citation>
    <scope>NUCLEOTIDE SEQUENCE [LARGE SCALE GENOMIC DNA]</scope>
    <source>
        <strain evidence="3">441</strain>
    </source>
</reference>
<dbReference type="EMBL" id="KN834091">
    <property type="protein sequence ID" value="KIK12344.1"/>
    <property type="molecule type" value="Genomic_DNA"/>
</dbReference>
<feature type="region of interest" description="Disordered" evidence="1">
    <location>
        <begin position="56"/>
        <end position="168"/>
    </location>
</feature>
<accession>A0A0C9YEK1</accession>
<sequence>MPPRRSSRSTRVSADPALAVALTSSGSKRKCGQSAALNEIDNEKENVSKLGIKLSSRASRVGALSRASKSTCASARENLWEVEEEEGDEEHRGEEQVTEDSEVPRVRKRSRNSTEKEEEEEELERSEAGEAPASRPRNSLPATPAKTPSHSASRESDSDDLDGFDKTF</sequence>
<feature type="compositionally biased region" description="Polar residues" evidence="1">
    <location>
        <begin position="136"/>
        <end position="151"/>
    </location>
</feature>